<dbReference type="OrthoDB" id="10264446at2759"/>
<dbReference type="OMA" id="LEMHDMD"/>
<dbReference type="GO" id="GO:0007165">
    <property type="term" value="P:signal transduction"/>
    <property type="evidence" value="ECO:0007669"/>
    <property type="project" value="InterPro"/>
</dbReference>
<dbReference type="GO" id="GO:0000159">
    <property type="term" value="C:protein phosphatase type 2A complex"/>
    <property type="evidence" value="ECO:0007669"/>
    <property type="project" value="InterPro"/>
</dbReference>
<dbReference type="GO" id="GO:0019888">
    <property type="term" value="F:protein phosphatase regulator activity"/>
    <property type="evidence" value="ECO:0007669"/>
    <property type="project" value="InterPro"/>
</dbReference>
<evidence type="ECO:0000256" key="1">
    <source>
        <dbReference type="ARBA" id="ARBA00009745"/>
    </source>
</evidence>
<proteinExistence type="inferred from homology"/>
<name>A0A0C2M556_THEKT</name>
<comment type="caution">
    <text evidence="2">The sequence shown here is derived from an EMBL/GenBank/DDBJ whole genome shotgun (WGS) entry which is preliminary data.</text>
</comment>
<dbReference type="PANTHER" id="PTHR10257:SF3">
    <property type="entry name" value="SERINE_THREONINE-PROTEIN PHOSPHATASE 2A 56 KDA REGULATORY SUBUNIT GAMMA ISOFORM"/>
    <property type="match status" value="1"/>
</dbReference>
<dbReference type="Pfam" id="PF01603">
    <property type="entry name" value="B56"/>
    <property type="match status" value="2"/>
</dbReference>
<evidence type="ECO:0000313" key="2">
    <source>
        <dbReference type="EMBL" id="KII62145.1"/>
    </source>
</evidence>
<dbReference type="InterPro" id="IPR011989">
    <property type="entry name" value="ARM-like"/>
</dbReference>
<organism evidence="2 3">
    <name type="scientific">Thelohanellus kitauei</name>
    <name type="common">Myxosporean</name>
    <dbReference type="NCBI Taxonomy" id="669202"/>
    <lineage>
        <taxon>Eukaryota</taxon>
        <taxon>Metazoa</taxon>
        <taxon>Cnidaria</taxon>
        <taxon>Myxozoa</taxon>
        <taxon>Myxosporea</taxon>
        <taxon>Bivalvulida</taxon>
        <taxon>Platysporina</taxon>
        <taxon>Myxobolidae</taxon>
        <taxon>Thelohanellus</taxon>
    </lineage>
</organism>
<keyword evidence="3" id="KW-1185">Reference proteome</keyword>
<dbReference type="SUPFAM" id="SSF48371">
    <property type="entry name" value="ARM repeat"/>
    <property type="match status" value="1"/>
</dbReference>
<dbReference type="InterPro" id="IPR002554">
    <property type="entry name" value="PP2A_B56"/>
</dbReference>
<protein>
    <submittedName>
        <fullName evidence="2">Uncharacterized protein</fullName>
    </submittedName>
</protein>
<dbReference type="EMBL" id="JWZT01005098">
    <property type="protein sequence ID" value="KII62145.1"/>
    <property type="molecule type" value="Genomic_DNA"/>
</dbReference>
<evidence type="ECO:0000313" key="3">
    <source>
        <dbReference type="Proteomes" id="UP000031668"/>
    </source>
</evidence>
<dbReference type="AlphaFoldDB" id="A0A0C2M556"/>
<comment type="similarity">
    <text evidence="1">Belongs to the phosphatase 2A regulatory subunit B56 family.</text>
</comment>
<dbReference type="PANTHER" id="PTHR10257">
    <property type="entry name" value="SERINE/THREONINE PROTEIN PHOSPHATASE 2A PP2A REGULATORY SUBUNIT B"/>
    <property type="match status" value="1"/>
</dbReference>
<sequence>MKGKIYRKAEIINLYSTETFPLDDIEPNGLKISSVPHEKRMQGSSFWNPSNTAEMPKLPDFKDCPQDELEELFIRKVKLCRIVFDFNDALTNIYNKETKRRTLVELKDFINHSPIDIHTRPMYRALFKMSFGCYMPFDHYIDSSPSYESFVGFILHIFKISINIFRALPLTPEFDLATEEQEPYYENSWPHLVAIDLLDTKDDRERQMLFNIIYVIYIKIYEHRLFIRRIIQGLNVPIKDEHIQFLNRSLLPLHADELMHNYHKSLKKCVMYYIEKDNELATTVYRFHKPDYYILIMDEMEMIFRIIPTAQISELLDPVLKFLCKMMKDEHFQVKLIDVRASKEPYTYPNFCSLHFAKSLGIGSSKPINKHCL</sequence>
<dbReference type="Gene3D" id="1.25.10.10">
    <property type="entry name" value="Leucine-rich Repeat Variant"/>
    <property type="match status" value="2"/>
</dbReference>
<dbReference type="InterPro" id="IPR016024">
    <property type="entry name" value="ARM-type_fold"/>
</dbReference>
<gene>
    <name evidence="2" type="ORF">RF11_07063</name>
</gene>
<accession>A0A0C2M556</accession>
<dbReference type="Proteomes" id="UP000031668">
    <property type="component" value="Unassembled WGS sequence"/>
</dbReference>
<reference evidence="2 3" key="1">
    <citation type="journal article" date="2014" name="Genome Biol. Evol.">
        <title>The genome of the myxosporean Thelohanellus kitauei shows adaptations to nutrient acquisition within its fish host.</title>
        <authorList>
            <person name="Yang Y."/>
            <person name="Xiong J."/>
            <person name="Zhou Z."/>
            <person name="Huo F."/>
            <person name="Miao W."/>
            <person name="Ran C."/>
            <person name="Liu Y."/>
            <person name="Zhang J."/>
            <person name="Feng J."/>
            <person name="Wang M."/>
            <person name="Wang M."/>
            <person name="Wang L."/>
            <person name="Yao B."/>
        </authorList>
    </citation>
    <scope>NUCLEOTIDE SEQUENCE [LARGE SCALE GENOMIC DNA]</scope>
    <source>
        <strain evidence="2">Wuqing</strain>
    </source>
</reference>